<evidence type="ECO:0000256" key="1">
    <source>
        <dbReference type="ARBA" id="ARBA00023015"/>
    </source>
</evidence>
<dbReference type="InterPro" id="IPR001845">
    <property type="entry name" value="HTH_ArsR_DNA-bd_dom"/>
</dbReference>
<keyword evidence="1" id="KW-0805">Transcription regulation</keyword>
<proteinExistence type="predicted"/>
<name>A0ABQ6GRA8_9GAMM</name>
<keyword evidence="2" id="KW-0238">DNA-binding</keyword>
<dbReference type="PRINTS" id="PR00778">
    <property type="entry name" value="HTHARSR"/>
</dbReference>
<dbReference type="EMBL" id="BSST01000001">
    <property type="protein sequence ID" value="GLX77221.1"/>
    <property type="molecule type" value="Genomic_DNA"/>
</dbReference>
<dbReference type="PANTHER" id="PTHR43132:SF2">
    <property type="entry name" value="ARSENICAL RESISTANCE OPERON REPRESSOR ARSR-RELATED"/>
    <property type="match status" value="1"/>
</dbReference>
<gene>
    <name evidence="5" type="ORF">tinsulaeT_05610</name>
</gene>
<evidence type="ECO:0000256" key="2">
    <source>
        <dbReference type="ARBA" id="ARBA00023125"/>
    </source>
</evidence>
<evidence type="ECO:0000313" key="5">
    <source>
        <dbReference type="EMBL" id="GLX77221.1"/>
    </source>
</evidence>
<dbReference type="PROSITE" id="PS50987">
    <property type="entry name" value="HTH_ARSR_2"/>
    <property type="match status" value="1"/>
</dbReference>
<reference evidence="5 6" key="1">
    <citation type="submission" date="2023-03" db="EMBL/GenBank/DDBJ databases">
        <title>Draft genome sequence of Thalassotalea insulae KCTC 62186T.</title>
        <authorList>
            <person name="Sawabe T."/>
        </authorList>
    </citation>
    <scope>NUCLEOTIDE SEQUENCE [LARGE SCALE GENOMIC DNA]</scope>
    <source>
        <strain evidence="5 6">KCTC 62186</strain>
    </source>
</reference>
<evidence type="ECO:0000259" key="4">
    <source>
        <dbReference type="PROSITE" id="PS50987"/>
    </source>
</evidence>
<organism evidence="5 6">
    <name type="scientific">Thalassotalea insulae</name>
    <dbReference type="NCBI Taxonomy" id="2056778"/>
    <lineage>
        <taxon>Bacteria</taxon>
        <taxon>Pseudomonadati</taxon>
        <taxon>Pseudomonadota</taxon>
        <taxon>Gammaproteobacteria</taxon>
        <taxon>Alteromonadales</taxon>
        <taxon>Colwelliaceae</taxon>
        <taxon>Thalassotalea</taxon>
    </lineage>
</organism>
<comment type="caution">
    <text evidence="5">The sequence shown here is derived from an EMBL/GenBank/DDBJ whole genome shotgun (WGS) entry which is preliminary data.</text>
</comment>
<dbReference type="SMART" id="SM00418">
    <property type="entry name" value="HTH_ARSR"/>
    <property type="match status" value="1"/>
</dbReference>
<feature type="domain" description="HTH arsR-type" evidence="4">
    <location>
        <begin position="1"/>
        <end position="94"/>
    </location>
</feature>
<dbReference type="InterPro" id="IPR036390">
    <property type="entry name" value="WH_DNA-bd_sf"/>
</dbReference>
<dbReference type="Proteomes" id="UP001157186">
    <property type="component" value="Unassembled WGS sequence"/>
</dbReference>
<accession>A0ABQ6GRA8</accession>
<dbReference type="Gene3D" id="1.10.10.10">
    <property type="entry name" value="Winged helix-like DNA-binding domain superfamily/Winged helix DNA-binding domain"/>
    <property type="match status" value="1"/>
</dbReference>
<dbReference type="SUPFAM" id="SSF46785">
    <property type="entry name" value="Winged helix' DNA-binding domain"/>
    <property type="match status" value="1"/>
</dbReference>
<protein>
    <recommendedName>
        <fullName evidence="4">HTH arsR-type domain-containing protein</fullName>
    </recommendedName>
</protein>
<keyword evidence="6" id="KW-1185">Reference proteome</keyword>
<dbReference type="InterPro" id="IPR036388">
    <property type="entry name" value="WH-like_DNA-bd_sf"/>
</dbReference>
<dbReference type="InterPro" id="IPR051011">
    <property type="entry name" value="Metal_resp_trans_reg"/>
</dbReference>
<evidence type="ECO:0000313" key="6">
    <source>
        <dbReference type="Proteomes" id="UP001157186"/>
    </source>
</evidence>
<keyword evidence="3" id="KW-0804">Transcription</keyword>
<dbReference type="CDD" id="cd00090">
    <property type="entry name" value="HTH_ARSR"/>
    <property type="match status" value="1"/>
</dbReference>
<dbReference type="RefSeq" id="WP_284243066.1">
    <property type="nucleotide sequence ID" value="NZ_BSST01000001.1"/>
</dbReference>
<dbReference type="PANTHER" id="PTHR43132">
    <property type="entry name" value="ARSENICAL RESISTANCE OPERON REPRESSOR ARSR-RELATED"/>
    <property type="match status" value="1"/>
</dbReference>
<evidence type="ECO:0000256" key="3">
    <source>
        <dbReference type="ARBA" id="ARBA00023163"/>
    </source>
</evidence>
<sequence length="94" mass="10587">MLENQQLISFFKALASEKRQEILIQIFLDGKSHSVSEVAERANIALSTASTHLTILKREKILVSEKIGKDVLYQGNKKYLANVFQALAEKFSCC</sequence>
<dbReference type="InterPro" id="IPR011991">
    <property type="entry name" value="ArsR-like_HTH"/>
</dbReference>